<protein>
    <submittedName>
        <fullName evidence="2">Uncharacterized protein</fullName>
    </submittedName>
</protein>
<dbReference type="VEuPathDB" id="FungiDB:sscle_10g080480"/>
<dbReference type="AlphaFoldDB" id="A0A1D9QEG6"/>
<evidence type="ECO:0000256" key="1">
    <source>
        <dbReference type="SAM" id="MobiDB-lite"/>
    </source>
</evidence>
<dbReference type="RefSeq" id="XP_001585267.1">
    <property type="nucleotide sequence ID" value="XM_001585217.1"/>
</dbReference>
<name>A0A1D9QEG6_SCLS1</name>
<dbReference type="EMBL" id="CP017823">
    <property type="protein sequence ID" value="APA13278.1"/>
    <property type="molecule type" value="Genomic_DNA"/>
</dbReference>
<evidence type="ECO:0000313" key="2">
    <source>
        <dbReference type="EMBL" id="APA13278.1"/>
    </source>
</evidence>
<evidence type="ECO:0000313" key="3">
    <source>
        <dbReference type="Proteomes" id="UP000177798"/>
    </source>
</evidence>
<dbReference type="Proteomes" id="UP000177798">
    <property type="component" value="Chromosome 10"/>
</dbReference>
<gene>
    <name evidence="2" type="ORF">sscle_10g080480</name>
</gene>
<accession>A0A1D9QEG6</accession>
<dbReference type="KEGG" id="ssl:SS1G_13836"/>
<sequence length="51" mass="5586">MFEVRRGRERAAARGASPQSHHLSNHVVGQPPILGAQVKHNAMTDKQGEVE</sequence>
<proteinExistence type="predicted"/>
<reference evidence="3" key="1">
    <citation type="journal article" date="2017" name="Genome Biol. Evol.">
        <title>The complete genome sequence of the phytopathogenic fungus Sclerotinia sclerotiorum reveals insights into the genome architecture of broad host range pathogens.</title>
        <authorList>
            <person name="Derbyshire M."/>
            <person name="Denton-Giles M."/>
            <person name="Hegedus D."/>
            <person name="Seifbarghy S."/>
            <person name="Rollins J."/>
            <person name="van Kan J."/>
            <person name="Seidl M.F."/>
            <person name="Faino L."/>
            <person name="Mbengue M."/>
            <person name="Navaud O."/>
            <person name="Raffaele S."/>
            <person name="Hammond-Kosack K."/>
            <person name="Heard S."/>
            <person name="Oliver R."/>
        </authorList>
    </citation>
    <scope>NUCLEOTIDE SEQUENCE [LARGE SCALE GENOMIC DNA]</scope>
    <source>
        <strain evidence="3">ATCC 18683 / 1980 / Ss-1</strain>
    </source>
</reference>
<organism evidence="2 3">
    <name type="scientific">Sclerotinia sclerotiorum (strain ATCC 18683 / 1980 / Ss-1)</name>
    <name type="common">White mold</name>
    <name type="synonym">Whetzelinia sclerotiorum</name>
    <dbReference type="NCBI Taxonomy" id="665079"/>
    <lineage>
        <taxon>Eukaryota</taxon>
        <taxon>Fungi</taxon>
        <taxon>Dikarya</taxon>
        <taxon>Ascomycota</taxon>
        <taxon>Pezizomycotina</taxon>
        <taxon>Leotiomycetes</taxon>
        <taxon>Helotiales</taxon>
        <taxon>Sclerotiniaceae</taxon>
        <taxon>Sclerotinia</taxon>
    </lineage>
</organism>
<feature type="compositionally biased region" description="Basic and acidic residues" evidence="1">
    <location>
        <begin position="42"/>
        <end position="51"/>
    </location>
</feature>
<feature type="compositionally biased region" description="Basic and acidic residues" evidence="1">
    <location>
        <begin position="1"/>
        <end position="12"/>
    </location>
</feature>
<feature type="region of interest" description="Disordered" evidence="1">
    <location>
        <begin position="1"/>
        <end position="51"/>
    </location>
</feature>